<proteinExistence type="predicted"/>
<gene>
    <name evidence="1" type="ORF">SAMN05192561_101413</name>
</gene>
<name>A0A1H6HX72_9EURY</name>
<dbReference type="InterPro" id="IPR055686">
    <property type="entry name" value="DUF7262"/>
</dbReference>
<dbReference type="AlphaFoldDB" id="A0A1H6HX72"/>
<sequence length="158" mass="16077">MRSCERGGSDPTVVLDAGRPGTRGQLSLSAIEAAIGVTFVLAIATSFAVAPADPGVATADLDASATDVATVLANEGSAGFDDETAAGRPLPAAIVTAETFAAERDAIDARAEALVPDRLQYHVETPHGDIGIAPPPDATVGRSAMTTRNGRIVVAVWR</sequence>
<organism evidence="1 2">
    <name type="scientific">Halopenitus malekzadehii</name>
    <dbReference type="NCBI Taxonomy" id="1267564"/>
    <lineage>
        <taxon>Archaea</taxon>
        <taxon>Methanobacteriati</taxon>
        <taxon>Methanobacteriota</taxon>
        <taxon>Stenosarchaea group</taxon>
        <taxon>Halobacteria</taxon>
        <taxon>Halobacteriales</taxon>
        <taxon>Haloferacaceae</taxon>
        <taxon>Halopenitus</taxon>
    </lineage>
</organism>
<dbReference type="Pfam" id="PF23923">
    <property type="entry name" value="DUF7262"/>
    <property type="match status" value="1"/>
</dbReference>
<protein>
    <submittedName>
        <fullName evidence="1">Uncharacterized protein</fullName>
    </submittedName>
</protein>
<evidence type="ECO:0000313" key="1">
    <source>
        <dbReference type="EMBL" id="SEH38741.1"/>
    </source>
</evidence>
<dbReference type="RefSeq" id="WP_092813584.1">
    <property type="nucleotide sequence ID" value="NZ_FNWU01000001.1"/>
</dbReference>
<dbReference type="EMBL" id="FNWU01000001">
    <property type="protein sequence ID" value="SEH38741.1"/>
    <property type="molecule type" value="Genomic_DNA"/>
</dbReference>
<keyword evidence="2" id="KW-1185">Reference proteome</keyword>
<evidence type="ECO:0000313" key="2">
    <source>
        <dbReference type="Proteomes" id="UP000199215"/>
    </source>
</evidence>
<accession>A0A1H6HX72</accession>
<dbReference type="OrthoDB" id="247846at2157"/>
<dbReference type="STRING" id="1267564.SAMN05192561_101413"/>
<reference evidence="1 2" key="1">
    <citation type="submission" date="2016-10" db="EMBL/GenBank/DDBJ databases">
        <authorList>
            <person name="de Groot N.N."/>
        </authorList>
    </citation>
    <scope>NUCLEOTIDE SEQUENCE [LARGE SCALE GENOMIC DNA]</scope>
    <source>
        <strain evidence="1 2">IBRC-M10418</strain>
    </source>
</reference>
<dbReference type="Proteomes" id="UP000199215">
    <property type="component" value="Unassembled WGS sequence"/>
</dbReference>